<evidence type="ECO:0000313" key="1">
    <source>
        <dbReference type="EMBL" id="AFZ20198.1"/>
    </source>
</evidence>
<sequence>MVNQLFRSDSNILLNSILYLADNTSVAQCTRTESKVIENLNKGLKDIYTE</sequence>
<dbReference type="EMBL" id="CP003630">
    <property type="protein sequence ID" value="AFZ20198.1"/>
    <property type="molecule type" value="Genomic_DNA"/>
</dbReference>
<gene>
    <name evidence="1" type="ORF">Mic7113_4512</name>
</gene>
<dbReference type="HOGENOM" id="CLU_3119874_0_0_3"/>
<protein>
    <submittedName>
        <fullName evidence="1">Uncharacterized protein</fullName>
    </submittedName>
</protein>
<keyword evidence="2" id="KW-1185">Reference proteome</keyword>
<dbReference type="KEGG" id="mic:Mic7113_4512"/>
<proteinExistence type="predicted"/>
<evidence type="ECO:0000313" key="2">
    <source>
        <dbReference type="Proteomes" id="UP000010471"/>
    </source>
</evidence>
<accession>K9WJ39</accession>
<name>K9WJ39_9CYAN</name>
<organism evidence="1 2">
    <name type="scientific">Allocoleopsis franciscana PCC 7113</name>
    <dbReference type="NCBI Taxonomy" id="1173027"/>
    <lineage>
        <taxon>Bacteria</taxon>
        <taxon>Bacillati</taxon>
        <taxon>Cyanobacteriota</taxon>
        <taxon>Cyanophyceae</taxon>
        <taxon>Coleofasciculales</taxon>
        <taxon>Coleofasciculaceae</taxon>
        <taxon>Allocoleopsis</taxon>
        <taxon>Allocoleopsis franciscana</taxon>
    </lineage>
</organism>
<dbReference type="AlphaFoldDB" id="K9WJ39"/>
<dbReference type="STRING" id="1173027.Mic7113_4512"/>
<reference evidence="1 2" key="1">
    <citation type="submission" date="2012-06" db="EMBL/GenBank/DDBJ databases">
        <title>Finished chromosome of genome of Microcoleus sp. PCC 7113.</title>
        <authorList>
            <consortium name="US DOE Joint Genome Institute"/>
            <person name="Gugger M."/>
            <person name="Coursin T."/>
            <person name="Rippka R."/>
            <person name="Tandeau De Marsac N."/>
            <person name="Huntemann M."/>
            <person name="Wei C.-L."/>
            <person name="Han J."/>
            <person name="Detter J.C."/>
            <person name="Han C."/>
            <person name="Tapia R."/>
            <person name="Chen A."/>
            <person name="Kyrpides N."/>
            <person name="Mavromatis K."/>
            <person name="Markowitz V."/>
            <person name="Szeto E."/>
            <person name="Ivanova N."/>
            <person name="Pagani I."/>
            <person name="Pati A."/>
            <person name="Goodwin L."/>
            <person name="Nordberg H.P."/>
            <person name="Cantor M.N."/>
            <person name="Hua S.X."/>
            <person name="Woyke T."/>
            <person name="Kerfeld C.A."/>
        </authorList>
    </citation>
    <scope>NUCLEOTIDE SEQUENCE [LARGE SCALE GENOMIC DNA]</scope>
    <source>
        <strain evidence="1 2">PCC 7113</strain>
    </source>
</reference>
<dbReference type="Proteomes" id="UP000010471">
    <property type="component" value="Chromosome"/>
</dbReference>